<evidence type="ECO:0000259" key="8">
    <source>
        <dbReference type="PROSITE" id="PS50888"/>
    </source>
</evidence>
<dbReference type="EMBL" id="JBFOLJ010000013">
    <property type="protein sequence ID" value="KAL2483668.1"/>
    <property type="molecule type" value="Genomic_DNA"/>
</dbReference>
<evidence type="ECO:0000313" key="10">
    <source>
        <dbReference type="EMBL" id="KAL2483668.1"/>
    </source>
</evidence>
<evidence type="ECO:0000256" key="3">
    <source>
        <dbReference type="ARBA" id="ARBA00023125"/>
    </source>
</evidence>
<evidence type="ECO:0000313" key="11">
    <source>
        <dbReference type="Proteomes" id="UP001604277"/>
    </source>
</evidence>
<dbReference type="InterPro" id="IPR044818">
    <property type="entry name" value="ILR3-like"/>
</dbReference>
<reference evidence="9" key="1">
    <citation type="submission" date="2024-07" db="EMBL/GenBank/DDBJ databases">
        <title>Two chromosome-level genome assemblies of Korean endemic species Abeliophyllum distichum and Forsythia ovata (Oleaceae).</title>
        <authorList>
            <person name="Mun J.H."/>
        </authorList>
    </citation>
    <scope>NUCLEOTIDE SEQUENCE</scope>
    <source>
        <strain evidence="9">KNKB202402200001</strain>
        <tissue evidence="9">Leaf</tissue>
    </source>
</reference>
<feature type="region of interest" description="Disordered" evidence="7">
    <location>
        <begin position="51"/>
        <end position="88"/>
    </location>
</feature>
<dbReference type="InterPro" id="IPR011598">
    <property type="entry name" value="bHLH_dom"/>
</dbReference>
<organism evidence="9 11">
    <name type="scientific">Forsythia ovata</name>
    <dbReference type="NCBI Taxonomy" id="205694"/>
    <lineage>
        <taxon>Eukaryota</taxon>
        <taxon>Viridiplantae</taxon>
        <taxon>Streptophyta</taxon>
        <taxon>Embryophyta</taxon>
        <taxon>Tracheophyta</taxon>
        <taxon>Spermatophyta</taxon>
        <taxon>Magnoliopsida</taxon>
        <taxon>eudicotyledons</taxon>
        <taxon>Gunneridae</taxon>
        <taxon>Pentapetalae</taxon>
        <taxon>asterids</taxon>
        <taxon>lamiids</taxon>
        <taxon>Lamiales</taxon>
        <taxon>Oleaceae</taxon>
        <taxon>Forsythieae</taxon>
        <taxon>Forsythia</taxon>
    </lineage>
</organism>
<dbReference type="FunFam" id="4.10.280.10:FF:000165">
    <property type="entry name" value="Transcription factor bHLH104"/>
    <property type="match status" value="1"/>
</dbReference>
<dbReference type="SMART" id="SM00353">
    <property type="entry name" value="HLH"/>
    <property type="match status" value="1"/>
</dbReference>
<comment type="subcellular location">
    <subcellularLocation>
        <location evidence="1">Nucleus</location>
    </subcellularLocation>
</comment>
<evidence type="ECO:0000256" key="4">
    <source>
        <dbReference type="ARBA" id="ARBA00023163"/>
    </source>
</evidence>
<keyword evidence="3" id="KW-0238">DNA-binding</keyword>
<dbReference type="EMBL" id="JBFOLJ010000013">
    <property type="protein sequence ID" value="KAL2483627.1"/>
    <property type="molecule type" value="Genomic_DNA"/>
</dbReference>
<dbReference type="Pfam" id="PF00010">
    <property type="entry name" value="HLH"/>
    <property type="match status" value="1"/>
</dbReference>
<sequence>MDFSENTNWLYDYEFEGMPVPNGNFSPPNAGFSRGMQTLKGSSNVSVEIDGSFGESDVTRETGSKKRARTGSCAPSSSKACREKQRRDRLNDKFMELGALLEPGRPPKTDKAAILVDAVRMVTQLRDEAQKLKESNLDLQEKIKELKAEKNELRDEKQRLKVEKEKLEQQLKPTNAQTGFLPAPPAIPAAFAAQGQAAGNKFVPVISYPGVAMWQFVRPAAVDTSQDHELHSPVA</sequence>
<dbReference type="GO" id="GO:0003677">
    <property type="term" value="F:DNA binding"/>
    <property type="evidence" value="ECO:0007669"/>
    <property type="project" value="UniProtKB-KW"/>
</dbReference>
<evidence type="ECO:0000256" key="5">
    <source>
        <dbReference type="ARBA" id="ARBA00023242"/>
    </source>
</evidence>
<evidence type="ECO:0000313" key="9">
    <source>
        <dbReference type="EMBL" id="KAL2483627.1"/>
    </source>
</evidence>
<reference evidence="11" key="2">
    <citation type="submission" date="2024-07" db="EMBL/GenBank/DDBJ databases">
        <title>Two chromosome-level genome assemblies of Korean endemic species Abeliophyllum distichum and Forsythia ovata (Oleaceae).</title>
        <authorList>
            <person name="Jang H."/>
        </authorList>
    </citation>
    <scope>NUCLEOTIDE SEQUENCE [LARGE SCALE GENOMIC DNA]</scope>
</reference>
<keyword evidence="2" id="KW-0805">Transcription regulation</keyword>
<dbReference type="PANTHER" id="PTHR46133">
    <property type="entry name" value="BHLH TRANSCRIPTION FACTOR"/>
    <property type="match status" value="1"/>
</dbReference>
<dbReference type="Proteomes" id="UP001604277">
    <property type="component" value="Unassembled WGS sequence"/>
</dbReference>
<evidence type="ECO:0000256" key="2">
    <source>
        <dbReference type="ARBA" id="ARBA00023015"/>
    </source>
</evidence>
<dbReference type="AlphaFoldDB" id="A0ABD1R5C7"/>
<keyword evidence="4" id="KW-0804">Transcription</keyword>
<accession>A0ABD1R5C7</accession>
<dbReference type="CDD" id="cd11446">
    <property type="entry name" value="bHLH_AtILR3_like"/>
    <property type="match status" value="1"/>
</dbReference>
<evidence type="ECO:0000256" key="6">
    <source>
        <dbReference type="SAM" id="Coils"/>
    </source>
</evidence>
<keyword evidence="11" id="KW-1185">Reference proteome</keyword>
<evidence type="ECO:0000256" key="7">
    <source>
        <dbReference type="SAM" id="MobiDB-lite"/>
    </source>
</evidence>
<dbReference type="InterPro" id="IPR036638">
    <property type="entry name" value="HLH_DNA-bd_sf"/>
</dbReference>
<name>A0ABD1R5C7_9LAMI</name>
<dbReference type="SUPFAM" id="SSF47459">
    <property type="entry name" value="HLH, helix-loop-helix DNA-binding domain"/>
    <property type="match status" value="1"/>
</dbReference>
<dbReference type="GO" id="GO:0005634">
    <property type="term" value="C:nucleus"/>
    <property type="evidence" value="ECO:0007669"/>
    <property type="project" value="UniProtKB-SubCell"/>
</dbReference>
<comment type="caution">
    <text evidence="9">The sequence shown here is derived from an EMBL/GenBank/DDBJ whole genome shotgun (WGS) entry which is preliminary data.</text>
</comment>
<dbReference type="PROSITE" id="PS50888">
    <property type="entry name" value="BHLH"/>
    <property type="match status" value="1"/>
</dbReference>
<dbReference type="Gene3D" id="4.10.280.10">
    <property type="entry name" value="Helix-loop-helix DNA-binding domain"/>
    <property type="match status" value="1"/>
</dbReference>
<keyword evidence="6" id="KW-0175">Coiled coil</keyword>
<evidence type="ECO:0000256" key="1">
    <source>
        <dbReference type="ARBA" id="ARBA00004123"/>
    </source>
</evidence>
<gene>
    <name evidence="9" type="ORF">Fot_45071</name>
    <name evidence="10" type="ORF">Fot_45112</name>
</gene>
<proteinExistence type="predicted"/>
<keyword evidence="5" id="KW-0539">Nucleus</keyword>
<feature type="coiled-coil region" evidence="6">
    <location>
        <begin position="115"/>
        <end position="177"/>
    </location>
</feature>
<protein>
    <submittedName>
        <fullName evidence="9">Transcription factor ILR3</fullName>
    </submittedName>
</protein>
<feature type="domain" description="BHLH" evidence="8">
    <location>
        <begin position="74"/>
        <end position="125"/>
    </location>
</feature>
<dbReference type="PANTHER" id="PTHR46133:SF1">
    <property type="entry name" value="TRANSCRIPTION FACTOR ILR3"/>
    <property type="match status" value="1"/>
</dbReference>